<feature type="transmembrane region" description="Helical" evidence="1">
    <location>
        <begin position="88"/>
        <end position="108"/>
    </location>
</feature>
<name>A0A9X2BF60_9BACL</name>
<dbReference type="Proteomes" id="UP001139011">
    <property type="component" value="Unassembled WGS sequence"/>
</dbReference>
<feature type="transmembrane region" description="Helical" evidence="1">
    <location>
        <begin position="180"/>
        <end position="198"/>
    </location>
</feature>
<evidence type="ECO:0008006" key="4">
    <source>
        <dbReference type="Google" id="ProtNLM"/>
    </source>
</evidence>
<gene>
    <name evidence="2" type="ORF">LCY76_23415</name>
</gene>
<accession>A0A9X2BF60</accession>
<sequence length="1118" mass="122504">MFSLFKIISPLLYSLWKDFIEPFKDLDSLNTLIFDTKDKVYGIFSKDMFKSVMDGMDIMLLIATFFLIVAIIYNGARISSAGINPTNRGILIEFVKDCLIVTFFLMNLPDLLDILFKFNDVIVKFFKFATSDSKSAIGGFKSIADMVKEDETGMIGTLFIALVLLGLTFWANFYYLMRTVTLFILIMLGPLMVVFWMFQPFKGITIGWLRELVTTIFIQSVHALVVFAILKVSGGANNAMVVMIVYCCFIPISESIRSLFYMATGMTDNLSKWSTGLGMASLAAMYGTVKGALNDKNPVEALRNTATSSIGIDKDVNPSSNLDTLAGTTSRASRMLKWGDGFKKAGRLAGGFAGMATGAGLGAKQVAINSVIGSEVGAAAGGLTGRASFTVGLVATKAGKSVINGLVKSTKGAIDGFNKAGELSADELDSIAGIKTDQWAAENETAMKDKLRTRMPNATEDEINGAWARSLADKKSQFKKEGKSGLALQRVESIQDIAEKAASFRTKDWVDKNEDAFKENLKKQHPGLSTQEIDQAWNQRKQEVGQSHLKQAMKSASNIGDSLNVDDFADQYAKDQINQWERTNKSRFMDEIKRTNPQLTESQRERAFNKAKLEKMDGFRTEAAKAIESSKSTTPLSKGFISKEQLAAKLAQNMTDEWAANQKGQFMNQLQAANPNLSISKAESQWAEREGEQYQAFHQKAMTQLPEKSRGKVLLSQMSSASKGALIGGMRGSGLAQAGEFLADTKIGVLATSVAQGVASGVGTAQSINMETDASLVSGSLQYLQGASNGLIQGVSEGIKVAGTHVAQDVTGKQMLFRNGVSFATGVLGGLKGYQAGTQMAGSYNPYNNAVKDSMMELTDIQRNVPTEQGPDGNMQSMPGSVQLVVEQDKSYLMAKGSDGVTFRASRYGSGDSSLKKGQVVYQDYMIKNDSLMPVLQNGKPSPYLKDAGGSRIAASRPVTINPNELLVNRRSRENNPQLNPVYHPFNQAVSNESFTVSDIKEHSVSQMVRLVVERDRSYVVMQDQSGKDYRVSRFGDGDPSLTKGEVIYQNYNVNDNNRIIPADINERAPYRVNGYGEIEQIQHKVNVNPNELFSQPMNARFKRRRELEMKRIKEGVV</sequence>
<keyword evidence="3" id="KW-1185">Reference proteome</keyword>
<evidence type="ECO:0000313" key="2">
    <source>
        <dbReference type="EMBL" id="MCK6259524.1"/>
    </source>
</evidence>
<keyword evidence="1" id="KW-1133">Transmembrane helix</keyword>
<feature type="transmembrane region" description="Helical" evidence="1">
    <location>
        <begin position="210"/>
        <end position="230"/>
    </location>
</feature>
<keyword evidence="1" id="KW-0812">Transmembrane</keyword>
<feature type="transmembrane region" description="Helical" evidence="1">
    <location>
        <begin position="155"/>
        <end position="174"/>
    </location>
</feature>
<reference evidence="2" key="1">
    <citation type="submission" date="2021-09" db="EMBL/GenBank/DDBJ databases">
        <title>Genome analysis of Fictibacillus sp. KIGAM418 isolated from marine sediment.</title>
        <authorList>
            <person name="Seo M.-J."/>
            <person name="Cho E.-S."/>
            <person name="Hwang C.Y."/>
        </authorList>
    </citation>
    <scope>NUCLEOTIDE SEQUENCE</scope>
    <source>
        <strain evidence="2">KIGAM418</strain>
    </source>
</reference>
<protein>
    <recommendedName>
        <fullName evidence="4">Type IV secretion system protein</fullName>
    </recommendedName>
</protein>
<dbReference type="EMBL" id="JAIWJX010000004">
    <property type="protein sequence ID" value="MCK6259524.1"/>
    <property type="molecule type" value="Genomic_DNA"/>
</dbReference>
<feature type="transmembrane region" description="Helical" evidence="1">
    <location>
        <begin position="58"/>
        <end position="76"/>
    </location>
</feature>
<feature type="transmembrane region" description="Helical" evidence="1">
    <location>
        <begin position="236"/>
        <end position="252"/>
    </location>
</feature>
<comment type="caution">
    <text evidence="2">The sequence shown here is derived from an EMBL/GenBank/DDBJ whole genome shotgun (WGS) entry which is preliminary data.</text>
</comment>
<evidence type="ECO:0000313" key="3">
    <source>
        <dbReference type="Proteomes" id="UP001139011"/>
    </source>
</evidence>
<proteinExistence type="predicted"/>
<organism evidence="2 3">
    <name type="scientific">Fictibacillus marinisediminis</name>
    <dbReference type="NCBI Taxonomy" id="2878389"/>
    <lineage>
        <taxon>Bacteria</taxon>
        <taxon>Bacillati</taxon>
        <taxon>Bacillota</taxon>
        <taxon>Bacilli</taxon>
        <taxon>Bacillales</taxon>
        <taxon>Fictibacillaceae</taxon>
        <taxon>Fictibacillus</taxon>
    </lineage>
</organism>
<evidence type="ECO:0000256" key="1">
    <source>
        <dbReference type="SAM" id="Phobius"/>
    </source>
</evidence>
<dbReference type="RefSeq" id="WP_248254889.1">
    <property type="nucleotide sequence ID" value="NZ_JAIWJX010000004.1"/>
</dbReference>
<dbReference type="AlphaFoldDB" id="A0A9X2BF60"/>
<keyword evidence="1" id="KW-0472">Membrane</keyword>